<gene>
    <name evidence="1" type="ORF">CEXT_777991</name>
</gene>
<evidence type="ECO:0000313" key="1">
    <source>
        <dbReference type="EMBL" id="GIX67917.1"/>
    </source>
</evidence>
<comment type="caution">
    <text evidence="1">The sequence shown here is derived from an EMBL/GenBank/DDBJ whole genome shotgun (WGS) entry which is preliminary data.</text>
</comment>
<proteinExistence type="predicted"/>
<dbReference type="Proteomes" id="UP001054945">
    <property type="component" value="Unassembled WGS sequence"/>
</dbReference>
<dbReference type="AlphaFoldDB" id="A0AAV4M815"/>
<keyword evidence="2" id="KW-1185">Reference proteome</keyword>
<organism evidence="1 2">
    <name type="scientific">Caerostris extrusa</name>
    <name type="common">Bark spider</name>
    <name type="synonym">Caerostris bankana</name>
    <dbReference type="NCBI Taxonomy" id="172846"/>
    <lineage>
        <taxon>Eukaryota</taxon>
        <taxon>Metazoa</taxon>
        <taxon>Ecdysozoa</taxon>
        <taxon>Arthropoda</taxon>
        <taxon>Chelicerata</taxon>
        <taxon>Arachnida</taxon>
        <taxon>Araneae</taxon>
        <taxon>Araneomorphae</taxon>
        <taxon>Entelegynae</taxon>
        <taxon>Araneoidea</taxon>
        <taxon>Araneidae</taxon>
        <taxon>Caerostris</taxon>
    </lineage>
</organism>
<evidence type="ECO:0008006" key="3">
    <source>
        <dbReference type="Google" id="ProtNLM"/>
    </source>
</evidence>
<reference evidence="1 2" key="1">
    <citation type="submission" date="2021-06" db="EMBL/GenBank/DDBJ databases">
        <title>Caerostris extrusa draft genome.</title>
        <authorList>
            <person name="Kono N."/>
            <person name="Arakawa K."/>
        </authorList>
    </citation>
    <scope>NUCLEOTIDE SEQUENCE [LARGE SCALE GENOMIC DNA]</scope>
</reference>
<dbReference type="EMBL" id="BPLR01019445">
    <property type="protein sequence ID" value="GIX67917.1"/>
    <property type="molecule type" value="Genomic_DNA"/>
</dbReference>
<protein>
    <recommendedName>
        <fullName evidence="3">FZ domain-containing protein</fullName>
    </recommendedName>
</protein>
<name>A0AAV4M815_CAEEX</name>
<sequence length="248" mass="28323">MVDGMVWCGMVWYGIDIYGSCMDIYGSCMDIYGSCMDIYGSCMDIYGSCMDIYGSCMDIDGKENISPRNDSPISNSNDYYHTAAKCRTANLNMVKKCHHQGYSCPPVTLKVDSRVLQIPISCRNDAAQKKKEKENCIFYFKLFHNNTAKLQISKFCTLPKTVSIQFLQSCQKLRKLELAECLKNAESQRKENTSPRNDFPVSNSNDYYHMAAKCRTTHLNMVIKCCTMKAISALQSPLKWTLEFYKFP</sequence>
<evidence type="ECO:0000313" key="2">
    <source>
        <dbReference type="Proteomes" id="UP001054945"/>
    </source>
</evidence>
<accession>A0AAV4M815</accession>